<keyword evidence="1" id="KW-1185">Reference proteome</keyword>
<accession>A0ABM4AGG8</accession>
<sequence>MSLVLWNCRGLGKASAVRDLKCLIRKSSSLGLFLMETKSDKMKMTKVARGSSFDNLEVVEATRRAGGLALFWSSVLNWKVVHKSRWIIGILYVTPTRVVCNCWFCHCPAERALRKLFWTKLSVAIRSESETWCCVGDFNDVVSQDEKMGARWVTSKANFFLRAFITDVGALDLGYSGPTFTWCNGREGIDNFSERLNRVLASPE</sequence>
<dbReference type="GeneID" id="132805080"/>
<name>A0ABM4AGG8_ZIZJJ</name>
<dbReference type="PANTHER" id="PTHR35218">
    <property type="entry name" value="RNASE H DOMAIN-CONTAINING PROTEIN"/>
    <property type="match status" value="1"/>
</dbReference>
<dbReference type="PANTHER" id="PTHR35218:SF7">
    <property type="entry name" value="ENDONUCLEASE_EXONUCLEASE_PHOSPHATASE"/>
    <property type="match status" value="1"/>
</dbReference>
<dbReference type="InterPro" id="IPR036691">
    <property type="entry name" value="Endo/exonu/phosph_ase_sf"/>
</dbReference>
<evidence type="ECO:0000313" key="2">
    <source>
        <dbReference type="RefSeq" id="XP_060675826.1"/>
    </source>
</evidence>
<organism evidence="1 2">
    <name type="scientific">Ziziphus jujuba</name>
    <name type="common">Chinese jujube</name>
    <name type="synonym">Ziziphus sativa</name>
    <dbReference type="NCBI Taxonomy" id="326968"/>
    <lineage>
        <taxon>Eukaryota</taxon>
        <taxon>Viridiplantae</taxon>
        <taxon>Streptophyta</taxon>
        <taxon>Embryophyta</taxon>
        <taxon>Tracheophyta</taxon>
        <taxon>Spermatophyta</taxon>
        <taxon>Magnoliopsida</taxon>
        <taxon>eudicotyledons</taxon>
        <taxon>Gunneridae</taxon>
        <taxon>Pentapetalae</taxon>
        <taxon>rosids</taxon>
        <taxon>fabids</taxon>
        <taxon>Rosales</taxon>
        <taxon>Rhamnaceae</taxon>
        <taxon>Paliureae</taxon>
        <taxon>Ziziphus</taxon>
    </lineage>
</organism>
<dbReference type="RefSeq" id="XP_060675826.1">
    <property type="nucleotide sequence ID" value="XM_060819843.1"/>
</dbReference>
<gene>
    <name evidence="2" type="primary">LOC132805080</name>
</gene>
<protein>
    <submittedName>
        <fullName evidence="2">Uncharacterized protein LOC132805080</fullName>
    </submittedName>
</protein>
<dbReference type="SUPFAM" id="SSF56219">
    <property type="entry name" value="DNase I-like"/>
    <property type="match status" value="1"/>
</dbReference>
<reference evidence="2" key="1">
    <citation type="submission" date="2025-08" db="UniProtKB">
        <authorList>
            <consortium name="RefSeq"/>
        </authorList>
    </citation>
    <scope>IDENTIFICATION</scope>
    <source>
        <tissue evidence="2">Seedling</tissue>
    </source>
</reference>
<proteinExistence type="predicted"/>
<evidence type="ECO:0000313" key="1">
    <source>
        <dbReference type="Proteomes" id="UP001652623"/>
    </source>
</evidence>
<dbReference type="Proteomes" id="UP001652623">
    <property type="component" value="Chromosome 8"/>
</dbReference>
<dbReference type="Gene3D" id="3.60.10.10">
    <property type="entry name" value="Endonuclease/exonuclease/phosphatase"/>
    <property type="match status" value="1"/>
</dbReference>